<dbReference type="InterPro" id="IPR057953">
    <property type="entry name" value="SAPC2_N"/>
</dbReference>
<dbReference type="PANTHER" id="PTHR14907:SF2">
    <property type="entry name" value="SUPPRESSOR APC DOMAIN-CONTAINING PROTEIN 2"/>
    <property type="match status" value="1"/>
</dbReference>
<feature type="compositionally biased region" description="Polar residues" evidence="1">
    <location>
        <begin position="280"/>
        <end position="292"/>
    </location>
</feature>
<gene>
    <name evidence="3" type="ORF">HERILL_LOCUS860</name>
</gene>
<dbReference type="Gene3D" id="1.10.287.450">
    <property type="entry name" value="Helix hairpin bin"/>
    <property type="match status" value="1"/>
</dbReference>
<feature type="compositionally biased region" description="Basic residues" evidence="1">
    <location>
        <begin position="297"/>
        <end position="308"/>
    </location>
</feature>
<feature type="region of interest" description="Disordered" evidence="1">
    <location>
        <begin position="1"/>
        <end position="34"/>
    </location>
</feature>
<reference evidence="3 4" key="1">
    <citation type="submission" date="2020-11" db="EMBL/GenBank/DDBJ databases">
        <authorList>
            <person name="Wallbank WR R."/>
            <person name="Pardo Diaz C."/>
            <person name="Kozak K."/>
            <person name="Martin S."/>
            <person name="Jiggins C."/>
            <person name="Moest M."/>
            <person name="Warren A I."/>
            <person name="Generalovic N T."/>
            <person name="Byers J.R.P. K."/>
            <person name="Montejo-Kovacevich G."/>
            <person name="Yen C E."/>
        </authorList>
    </citation>
    <scope>NUCLEOTIDE SEQUENCE [LARGE SCALE GENOMIC DNA]</scope>
</reference>
<evidence type="ECO:0000313" key="3">
    <source>
        <dbReference type="EMBL" id="CAD7077519.1"/>
    </source>
</evidence>
<dbReference type="Proteomes" id="UP000594454">
    <property type="component" value="Chromosome 1"/>
</dbReference>
<feature type="compositionally biased region" description="Gly residues" evidence="1">
    <location>
        <begin position="14"/>
        <end position="24"/>
    </location>
</feature>
<dbReference type="EMBL" id="LR899009">
    <property type="protein sequence ID" value="CAD7077519.1"/>
    <property type="molecule type" value="Genomic_DNA"/>
</dbReference>
<name>A0A7R8UB50_HERIL</name>
<evidence type="ECO:0000256" key="1">
    <source>
        <dbReference type="SAM" id="MobiDB-lite"/>
    </source>
</evidence>
<dbReference type="Pfam" id="PF25825">
    <property type="entry name" value="SAPC2_N"/>
    <property type="match status" value="1"/>
</dbReference>
<dbReference type="OMA" id="TMGLERN"/>
<evidence type="ECO:0000313" key="4">
    <source>
        <dbReference type="Proteomes" id="UP000594454"/>
    </source>
</evidence>
<feature type="domain" description="Suppressor APC" evidence="2">
    <location>
        <begin position="40"/>
        <end position="117"/>
    </location>
</feature>
<feature type="region of interest" description="Disordered" evidence="1">
    <location>
        <begin position="157"/>
        <end position="176"/>
    </location>
</feature>
<proteinExistence type="predicted"/>
<dbReference type="InParanoid" id="A0A7R8UB50"/>
<dbReference type="InterPro" id="IPR026828">
    <property type="entry name" value="SAPC2_1/2"/>
</dbReference>
<organism evidence="3 4">
    <name type="scientific">Hermetia illucens</name>
    <name type="common">Black soldier fly</name>
    <dbReference type="NCBI Taxonomy" id="343691"/>
    <lineage>
        <taxon>Eukaryota</taxon>
        <taxon>Metazoa</taxon>
        <taxon>Ecdysozoa</taxon>
        <taxon>Arthropoda</taxon>
        <taxon>Hexapoda</taxon>
        <taxon>Insecta</taxon>
        <taxon>Pterygota</taxon>
        <taxon>Neoptera</taxon>
        <taxon>Endopterygota</taxon>
        <taxon>Diptera</taxon>
        <taxon>Brachycera</taxon>
        <taxon>Stratiomyomorpha</taxon>
        <taxon>Stratiomyidae</taxon>
        <taxon>Hermetiinae</taxon>
        <taxon>Hermetia</taxon>
    </lineage>
</organism>
<dbReference type="OrthoDB" id="10035013at2759"/>
<feature type="region of interest" description="Disordered" evidence="1">
    <location>
        <begin position="248"/>
        <end position="314"/>
    </location>
</feature>
<accession>A0A7R8UB50</accession>
<protein>
    <recommendedName>
        <fullName evidence="2">Suppressor APC domain-containing protein</fullName>
    </recommendedName>
</protein>
<feature type="compositionally biased region" description="Low complexity" evidence="1">
    <location>
        <begin position="260"/>
        <end position="278"/>
    </location>
</feature>
<evidence type="ECO:0000259" key="2">
    <source>
        <dbReference type="Pfam" id="PF25825"/>
    </source>
</evidence>
<keyword evidence="4" id="KW-1185">Reference proteome</keyword>
<feature type="compositionally biased region" description="Polar residues" evidence="1">
    <location>
        <begin position="1"/>
        <end position="12"/>
    </location>
</feature>
<dbReference type="Pfam" id="PF11414">
    <property type="entry name" value="Suppressor_APC"/>
    <property type="match status" value="1"/>
</dbReference>
<dbReference type="PANTHER" id="PTHR14907">
    <property type="entry name" value="FI14130P"/>
    <property type="match status" value="1"/>
</dbReference>
<sequence length="432" mass="47926">MHRSSSGHSMTLNGGSGGGGGGVNGNSSLNHSTSGALDSLPKQFVSSMKTLFDIMDDQRTGFVKLSDIEKGWQDDGSKGLPYGVIDSLRKVTPSSGLLSFERFCTGLKICLLRNQAEQKTRRISADTNVNQISDCPTKPPRPPSAPLLDIDSPISNSQWSSNNTATIRPNNAIQSQRTLSLPQLSPDSDMDLISDHLMPADLYGPPPKPPRSAILAPPKTGFDKAEIRNALQNWQMGVLMNEMDMKDKRKSMPLNPPLPSRLSSRGTADGGTTTDPATFSPGQQQTQSSNPLYQKKMNSKRREPRRHTLQNGIDNNLLKRLKQFEAEKDVLLQGLSAVEQAREWYLKQIAIVQDKIKFLGHSGSHVEQWSEAHQERLDFQRARVMEINRHLSALQFSWERGGFPSHMNLAVHHRPTQHSLKQTNDALNQLKT</sequence>
<dbReference type="AlphaFoldDB" id="A0A7R8UB50"/>